<feature type="domain" description="Serpin" evidence="2">
    <location>
        <begin position="19"/>
        <end position="394"/>
    </location>
</feature>
<reference evidence="3 4" key="1">
    <citation type="journal article" date="2018" name="Int. J. Syst. Evol. Microbiol.">
        <title>Glycomyces paridis sp. nov., isolated from the medicinal plant Paris polyphylla.</title>
        <authorList>
            <person name="Fang X.M."/>
            <person name="Bai J.L."/>
            <person name="Su J."/>
            <person name="Zhao L.L."/>
            <person name="Liu H.Y."/>
            <person name="Ma B.P."/>
            <person name="Zhang Y.Q."/>
            <person name="Yu L.Y."/>
        </authorList>
    </citation>
    <scope>NUCLEOTIDE SEQUENCE [LARGE SCALE GENOMIC DNA]</scope>
    <source>
        <strain evidence="3 4">CPCC 204357</strain>
    </source>
</reference>
<dbReference type="InterPro" id="IPR036186">
    <property type="entry name" value="Serpin_sf"/>
</dbReference>
<dbReference type="GO" id="GO:0005615">
    <property type="term" value="C:extracellular space"/>
    <property type="evidence" value="ECO:0007669"/>
    <property type="project" value="InterPro"/>
</dbReference>
<dbReference type="Gene3D" id="3.30.497.10">
    <property type="entry name" value="Antithrombin, subunit I, domain 2"/>
    <property type="match status" value="2"/>
</dbReference>
<dbReference type="AlphaFoldDB" id="A0A4S8PME0"/>
<dbReference type="EMBL" id="STGX01000003">
    <property type="protein sequence ID" value="THV30895.1"/>
    <property type="molecule type" value="Genomic_DNA"/>
</dbReference>
<protein>
    <submittedName>
        <fullName evidence="3">Proteinase inhibitor I4 serpin</fullName>
    </submittedName>
</protein>
<dbReference type="RefSeq" id="WP_136528761.1">
    <property type="nucleotide sequence ID" value="NZ_STGX01000003.1"/>
</dbReference>
<evidence type="ECO:0000313" key="3">
    <source>
        <dbReference type="EMBL" id="THV30895.1"/>
    </source>
</evidence>
<comment type="caution">
    <text evidence="3">The sequence shown here is derived from an EMBL/GenBank/DDBJ whole genome shotgun (WGS) entry which is preliminary data.</text>
</comment>
<dbReference type="GO" id="GO:0004867">
    <property type="term" value="F:serine-type endopeptidase inhibitor activity"/>
    <property type="evidence" value="ECO:0007669"/>
    <property type="project" value="InterPro"/>
</dbReference>
<dbReference type="PANTHER" id="PTHR11461:SF211">
    <property type="entry name" value="GH10112P-RELATED"/>
    <property type="match status" value="1"/>
</dbReference>
<organism evidence="3 4">
    <name type="scientific">Glycomyces paridis</name>
    <dbReference type="NCBI Taxonomy" id="2126555"/>
    <lineage>
        <taxon>Bacteria</taxon>
        <taxon>Bacillati</taxon>
        <taxon>Actinomycetota</taxon>
        <taxon>Actinomycetes</taxon>
        <taxon>Glycomycetales</taxon>
        <taxon>Glycomycetaceae</taxon>
        <taxon>Glycomyces</taxon>
    </lineage>
</organism>
<dbReference type="InterPro" id="IPR023796">
    <property type="entry name" value="Serpin_dom"/>
</dbReference>
<comment type="similarity">
    <text evidence="1">Belongs to the serpin family.</text>
</comment>
<evidence type="ECO:0000256" key="1">
    <source>
        <dbReference type="RuleBase" id="RU000411"/>
    </source>
</evidence>
<gene>
    <name evidence="3" type="ORF">E9998_05860</name>
</gene>
<dbReference type="SMART" id="SM00093">
    <property type="entry name" value="SERPIN"/>
    <property type="match status" value="1"/>
</dbReference>
<dbReference type="PANTHER" id="PTHR11461">
    <property type="entry name" value="SERINE PROTEASE INHIBITOR, SERPIN"/>
    <property type="match status" value="1"/>
</dbReference>
<evidence type="ECO:0000313" key="4">
    <source>
        <dbReference type="Proteomes" id="UP000305792"/>
    </source>
</evidence>
<dbReference type="InterPro" id="IPR000215">
    <property type="entry name" value="Serpin_fam"/>
</dbReference>
<dbReference type="Proteomes" id="UP000305792">
    <property type="component" value="Unassembled WGS sequence"/>
</dbReference>
<dbReference type="SUPFAM" id="SSF56574">
    <property type="entry name" value="Serpins"/>
    <property type="match status" value="2"/>
</dbReference>
<dbReference type="InterPro" id="IPR042178">
    <property type="entry name" value="Serpin_sf_1"/>
</dbReference>
<accession>A0A4S8PME0</accession>
<evidence type="ECO:0000259" key="2">
    <source>
        <dbReference type="SMART" id="SM00093"/>
    </source>
</evidence>
<name>A0A4S8PME0_9ACTN</name>
<dbReference type="OrthoDB" id="4847668at2"/>
<proteinExistence type="inferred from homology"/>
<dbReference type="Pfam" id="PF00079">
    <property type="entry name" value="Serpin"/>
    <property type="match status" value="2"/>
</dbReference>
<sequence length="397" mass="41795">MGTSDLQQALTTDELHAANRLTRAWLEDLPELPAALSGLGLWPLLAVLATGASGPTRSELATAAGIRSDRLAAAPAALLAAVADSPALRLAVGVWAGSRVTLDPDWTATLPVDAVGSLTGDRAADKAALDAWASRNTRGLIPAMPLDFERPVDLVLASALSVRTTWTTPFQDVTRTFTTGPWAALGRCRGLTTTLPGAVLRVTDRVSVLTVPGDGDIDVLLAIGRDGLAPHLTMSALLTAAADPSWGRPGADLAAGERAAGVEVAEYRAMRPQTDTETGVETVRFDLGSEFDLTEHARPLGLAQACDPDLARFDRLAAEPVYVSQARQTCKAVFSATGFEAAAVTAIAMARAAGAPRLDHRHLRATIRFDRPFAYLARHRPTGLVLVAGWVAEPERA</sequence>
<keyword evidence="4" id="KW-1185">Reference proteome</keyword>